<name>A0AAV0M552_9ROSI</name>
<evidence type="ECO:0000256" key="1">
    <source>
        <dbReference type="SAM" id="MobiDB-lite"/>
    </source>
</evidence>
<feature type="region of interest" description="Disordered" evidence="1">
    <location>
        <begin position="27"/>
        <end position="54"/>
    </location>
</feature>
<organism evidence="2 3">
    <name type="scientific">Linum tenue</name>
    <dbReference type="NCBI Taxonomy" id="586396"/>
    <lineage>
        <taxon>Eukaryota</taxon>
        <taxon>Viridiplantae</taxon>
        <taxon>Streptophyta</taxon>
        <taxon>Embryophyta</taxon>
        <taxon>Tracheophyta</taxon>
        <taxon>Spermatophyta</taxon>
        <taxon>Magnoliopsida</taxon>
        <taxon>eudicotyledons</taxon>
        <taxon>Gunneridae</taxon>
        <taxon>Pentapetalae</taxon>
        <taxon>rosids</taxon>
        <taxon>fabids</taxon>
        <taxon>Malpighiales</taxon>
        <taxon>Linaceae</taxon>
        <taxon>Linum</taxon>
    </lineage>
</organism>
<dbReference type="EMBL" id="CAMGYJ010000007">
    <property type="protein sequence ID" value="CAI0441485.1"/>
    <property type="molecule type" value="Genomic_DNA"/>
</dbReference>
<dbReference type="Proteomes" id="UP001154282">
    <property type="component" value="Unassembled WGS sequence"/>
</dbReference>
<proteinExistence type="predicted"/>
<reference evidence="2" key="1">
    <citation type="submission" date="2022-08" db="EMBL/GenBank/DDBJ databases">
        <authorList>
            <person name="Gutierrez-Valencia J."/>
        </authorList>
    </citation>
    <scope>NUCLEOTIDE SEQUENCE</scope>
</reference>
<protein>
    <submittedName>
        <fullName evidence="2">Uncharacterized protein</fullName>
    </submittedName>
</protein>
<evidence type="ECO:0000313" key="2">
    <source>
        <dbReference type="EMBL" id="CAI0441485.1"/>
    </source>
</evidence>
<accession>A0AAV0M552</accession>
<keyword evidence="3" id="KW-1185">Reference proteome</keyword>
<evidence type="ECO:0000313" key="3">
    <source>
        <dbReference type="Proteomes" id="UP001154282"/>
    </source>
</evidence>
<gene>
    <name evidence="2" type="ORF">LITE_LOCUS26892</name>
</gene>
<dbReference type="AlphaFoldDB" id="A0AAV0M552"/>
<comment type="caution">
    <text evidence="2">The sequence shown here is derived from an EMBL/GenBank/DDBJ whole genome shotgun (WGS) entry which is preliminary data.</text>
</comment>
<sequence>MLETAFILVQRICSSIWLRRVYLGDGMPKGSSSSSSSLKNSCPGAKGIQLQKYN</sequence>